<dbReference type="OrthoDB" id="5399597at2759"/>
<reference evidence="1 2" key="1">
    <citation type="submission" date="2020-05" db="EMBL/GenBank/DDBJ databases">
        <title>Identification and distribution of gene clusters putatively required for synthesis of sphingolipid metabolism inhibitors in phylogenetically diverse species of the filamentous fungus Fusarium.</title>
        <authorList>
            <person name="Kim H.-S."/>
            <person name="Busman M."/>
            <person name="Brown D.W."/>
            <person name="Divon H."/>
            <person name="Uhlig S."/>
            <person name="Proctor R.H."/>
        </authorList>
    </citation>
    <scope>NUCLEOTIDE SEQUENCE [LARGE SCALE GENOMIC DNA]</scope>
    <source>
        <strain evidence="1 2">NRRL 36939</strain>
    </source>
</reference>
<keyword evidence="2" id="KW-1185">Reference proteome</keyword>
<dbReference type="AlphaFoldDB" id="A0A8H5UUI4"/>
<accession>A0A8H5UUI4</accession>
<evidence type="ECO:0000313" key="1">
    <source>
        <dbReference type="EMBL" id="KAF5597860.1"/>
    </source>
</evidence>
<gene>
    <name evidence="1" type="ORF">FPCIR_3436</name>
</gene>
<name>A0A8H5UUI4_9HYPO</name>
<dbReference type="Proteomes" id="UP000546213">
    <property type="component" value="Unassembled WGS sequence"/>
</dbReference>
<comment type="caution">
    <text evidence="1">The sequence shown here is derived from an EMBL/GenBank/DDBJ whole genome shotgun (WGS) entry which is preliminary data.</text>
</comment>
<evidence type="ECO:0000313" key="2">
    <source>
        <dbReference type="Proteomes" id="UP000546213"/>
    </source>
</evidence>
<proteinExistence type="predicted"/>
<sequence>MENEATLAANCIYVQLKVFMQPTSIQLSLANQTPNSKGAANSSGVSFCGVINVCHKLPVEHQHYSLDYSSSEYTQAVKLLALTNLDSSVYSIQDIPRAEGILFDQHAADPFRTPRCWSSHQRRVIHAAKCGAEEQACRHSEQGRKDLLPSIIYRAGPYLDSPRRPLLGGFIVRRQKICKGLSTVMLGSKLHGLPLCIARSEVPIEVMIIGGDGAVMDEDRVLGHTTQHTLPLFTSSCGGPSCRVTLENITQMFPALKVLPRPEPAGGSSEDHKHWLEESEKWTSLRCKCGRGYFCREHGDWISGNEVGAGMAVTGDQQQPESCPSYHYDDSERETYVGQRDGGQMATI</sequence>
<organism evidence="1 2">
    <name type="scientific">Fusarium pseudocircinatum</name>
    <dbReference type="NCBI Taxonomy" id="56676"/>
    <lineage>
        <taxon>Eukaryota</taxon>
        <taxon>Fungi</taxon>
        <taxon>Dikarya</taxon>
        <taxon>Ascomycota</taxon>
        <taxon>Pezizomycotina</taxon>
        <taxon>Sordariomycetes</taxon>
        <taxon>Hypocreomycetidae</taxon>
        <taxon>Hypocreales</taxon>
        <taxon>Nectriaceae</taxon>
        <taxon>Fusarium</taxon>
        <taxon>Fusarium fujikuroi species complex</taxon>
    </lineage>
</organism>
<dbReference type="EMBL" id="JAAOAS010000072">
    <property type="protein sequence ID" value="KAF5597860.1"/>
    <property type="molecule type" value="Genomic_DNA"/>
</dbReference>
<protein>
    <submittedName>
        <fullName evidence="1">Uncharacterized protein</fullName>
    </submittedName>
</protein>